<dbReference type="AlphaFoldDB" id="A0A6C7DYN0"/>
<feature type="region of interest" description="Disordered" evidence="1">
    <location>
        <begin position="1"/>
        <end position="23"/>
    </location>
</feature>
<accession>A0A6C7DYN0</accession>
<feature type="domain" description="Dipeptidylpeptidase IV N-terminal" evidence="3">
    <location>
        <begin position="127"/>
        <end position="409"/>
    </location>
</feature>
<dbReference type="Pfam" id="PF00930">
    <property type="entry name" value="DPPIV_N"/>
    <property type="match status" value="1"/>
</dbReference>
<evidence type="ECO:0000313" key="4">
    <source>
        <dbReference type="EMBL" id="BAN01364.1"/>
    </source>
</evidence>
<dbReference type="PANTHER" id="PTHR11731">
    <property type="entry name" value="PROTEASE FAMILY S9B,C DIPEPTIDYL-PEPTIDASE IV-RELATED"/>
    <property type="match status" value="1"/>
</dbReference>
<feature type="region of interest" description="Disordered" evidence="1">
    <location>
        <begin position="71"/>
        <end position="90"/>
    </location>
</feature>
<evidence type="ECO:0000259" key="3">
    <source>
        <dbReference type="Pfam" id="PF00930"/>
    </source>
</evidence>
<dbReference type="GO" id="GO:0008236">
    <property type="term" value="F:serine-type peptidase activity"/>
    <property type="evidence" value="ECO:0007669"/>
    <property type="project" value="InterPro"/>
</dbReference>
<dbReference type="PANTHER" id="PTHR11731:SF193">
    <property type="entry name" value="DIPEPTIDYL PEPTIDASE 9"/>
    <property type="match status" value="1"/>
</dbReference>
<dbReference type="Gene3D" id="3.40.50.1820">
    <property type="entry name" value="alpha/beta hydrolase"/>
    <property type="match status" value="1"/>
</dbReference>
<feature type="compositionally biased region" description="Basic and acidic residues" evidence="1">
    <location>
        <begin position="80"/>
        <end position="90"/>
    </location>
</feature>
<organism evidence="4 5">
    <name type="scientific">Ilumatobacter coccineus (strain NBRC 103263 / KCTC 29153 / YM16-304)</name>
    <dbReference type="NCBI Taxonomy" id="1313172"/>
    <lineage>
        <taxon>Bacteria</taxon>
        <taxon>Bacillati</taxon>
        <taxon>Actinomycetota</taxon>
        <taxon>Acidimicrobiia</taxon>
        <taxon>Acidimicrobiales</taxon>
        <taxon>Ilumatobacteraceae</taxon>
        <taxon>Ilumatobacter</taxon>
    </lineage>
</organism>
<proteinExistence type="predicted"/>
<dbReference type="EC" id="3.4.14.-" evidence="4"/>
<dbReference type="Pfam" id="PF00326">
    <property type="entry name" value="Peptidase_S9"/>
    <property type="match status" value="1"/>
</dbReference>
<dbReference type="RefSeq" id="WP_015440611.1">
    <property type="nucleotide sequence ID" value="NC_020520.1"/>
</dbReference>
<sequence length="721" mass="77458">MTDSFPRQHARTQRFSLGDPRNVSVSPDGNRVVFLRSSAGDDPVNALWVMDLPSGEERLVADPRKLLGLADPAAGELTDEERARRERTRDGSSGITAYATDADCKVVSFALNGRLFAAGLLSGQARPIPVDGPVFDPRPDPTASRLAYVSGRELRIGELDGSSRVLAGNDPKEASTVSWGSADFIAAEEMHRFRGFWWSPDGRTIAACRVDDAPVAEWTIANPGDPSAAARTVRYPAAGTDNPIVTLHLLGLDGSRIDVDWDREFFPYIARVEWTEHGLVFSAQSRDQRGSMVVRVDTTTGEGEVIASDYDDAWIENVPGVPTMLPTGQLLTASDRDGMRQLFVDDEPVTPGDLQVRSVIAATPATPADDDDCDIFFLANDPDEPTELHVWSTTLSGEAGRLTEAAGVHAAAIGGSTIVVRSATLERPGATTTVLVDGLFDGPVIASHAETPDIDVNVTLLRAGERDLATALLLPHGFDPERGEKLPVLMDPYGGPHAQRVTSAHNAYLTSQWFADQGFAVIVSDGRGTPGRGPAWERDVRHDLANPPLADQVDALHAVAEQHDVVDLDRVAIRGWSFGGYLAALAVLDRPDVFHAAIAGAPVTEWRLYDTHYTERYLGDPTLTGPDEGAAVYDANSLLPRAAKLTRPLLLVHGLADDNVVAAHTLQLSSALLAAGRPHEVLPLVGVTHMTPQEVVAENLLLHQLDFLSRSLGLDLGGSQT</sequence>
<keyword evidence="5" id="KW-1185">Reference proteome</keyword>
<dbReference type="Proteomes" id="UP000011863">
    <property type="component" value="Chromosome"/>
</dbReference>
<feature type="domain" description="Peptidase S9 prolyl oligopeptidase catalytic" evidence="2">
    <location>
        <begin position="510"/>
        <end position="713"/>
    </location>
</feature>
<dbReference type="SUPFAM" id="SSF82171">
    <property type="entry name" value="DPP6 N-terminal domain-like"/>
    <property type="match status" value="1"/>
</dbReference>
<dbReference type="OrthoDB" id="9812921at2"/>
<evidence type="ECO:0000313" key="5">
    <source>
        <dbReference type="Proteomes" id="UP000011863"/>
    </source>
</evidence>
<evidence type="ECO:0000259" key="2">
    <source>
        <dbReference type="Pfam" id="PF00326"/>
    </source>
</evidence>
<dbReference type="Gene3D" id="2.140.10.30">
    <property type="entry name" value="Dipeptidylpeptidase IV, N-terminal domain"/>
    <property type="match status" value="1"/>
</dbReference>
<evidence type="ECO:0000256" key="1">
    <source>
        <dbReference type="SAM" id="MobiDB-lite"/>
    </source>
</evidence>
<dbReference type="KEGG" id="aym:YM304_10500"/>
<dbReference type="EMBL" id="AP012057">
    <property type="protein sequence ID" value="BAN01364.1"/>
    <property type="molecule type" value="Genomic_DNA"/>
</dbReference>
<dbReference type="InterPro" id="IPR002469">
    <property type="entry name" value="Peptidase_S9B_N"/>
</dbReference>
<gene>
    <name evidence="4" type="ORF">YM304_10500</name>
</gene>
<reference evidence="4 5" key="1">
    <citation type="journal article" date="2013" name="Int. J. Syst. Evol. Microbiol.">
        <title>Ilumatobacter nonamiense sp. nov. and Ilumatobacter coccineum sp. nov., isolated from seashore sand.</title>
        <authorList>
            <person name="Matsumoto A."/>
            <person name="Kasai H."/>
            <person name="Matsuo Y."/>
            <person name="Shizuri Y."/>
            <person name="Ichikawa N."/>
            <person name="Fujita N."/>
            <person name="Omura S."/>
            <person name="Takahashi Y."/>
        </authorList>
    </citation>
    <scope>NUCLEOTIDE SEQUENCE [LARGE SCALE GENOMIC DNA]</scope>
    <source>
        <strain evidence="5">NBRC 103263 / KCTC 29153 / YM16-304</strain>
    </source>
</reference>
<dbReference type="GO" id="GO:0008239">
    <property type="term" value="F:dipeptidyl-peptidase activity"/>
    <property type="evidence" value="ECO:0007669"/>
    <property type="project" value="TreeGrafter"/>
</dbReference>
<dbReference type="InterPro" id="IPR029058">
    <property type="entry name" value="AB_hydrolase_fold"/>
</dbReference>
<keyword evidence="4" id="KW-0378">Hydrolase</keyword>
<dbReference type="SUPFAM" id="SSF53474">
    <property type="entry name" value="alpha/beta-Hydrolases"/>
    <property type="match status" value="1"/>
</dbReference>
<protein>
    <submittedName>
        <fullName evidence="4">Putative dipeptidyl peptidase</fullName>
        <ecNumber evidence="4">3.4.14.-</ecNumber>
    </submittedName>
</protein>
<dbReference type="InterPro" id="IPR001375">
    <property type="entry name" value="Peptidase_S9_cat"/>
</dbReference>
<dbReference type="GO" id="GO:0006508">
    <property type="term" value="P:proteolysis"/>
    <property type="evidence" value="ECO:0007669"/>
    <property type="project" value="InterPro"/>
</dbReference>
<name>A0A6C7DYN0_ILUCY</name>
<dbReference type="InterPro" id="IPR050278">
    <property type="entry name" value="Serine_Prot_S9B/DPPIV"/>
</dbReference>